<keyword evidence="2" id="KW-1185">Reference proteome</keyword>
<dbReference type="EMBL" id="JAPWTK010000024">
    <property type="protein sequence ID" value="KAJ8957169.1"/>
    <property type="molecule type" value="Genomic_DNA"/>
</dbReference>
<sequence length="117" mass="13489">MFRVRLTRQLWISESKAIQKPDVPDLNGLKRADKLTTKRTILSCISQIFDPLGLLSPCVIIAKVIIQDLWLAKLGWDDLLPKNLSHVWSHFIDNLPILKELKIARRVRCVNPKIRIA</sequence>
<name>A0AAV8Z0N8_9CUCU</name>
<proteinExistence type="predicted"/>
<dbReference type="Pfam" id="PF05380">
    <property type="entry name" value="Peptidase_A17"/>
    <property type="match status" value="1"/>
</dbReference>
<comment type="caution">
    <text evidence="1">The sequence shown here is derived from an EMBL/GenBank/DDBJ whole genome shotgun (WGS) entry which is preliminary data.</text>
</comment>
<dbReference type="AlphaFoldDB" id="A0AAV8Z0N8"/>
<organism evidence="1 2">
    <name type="scientific">Aromia moschata</name>
    <dbReference type="NCBI Taxonomy" id="1265417"/>
    <lineage>
        <taxon>Eukaryota</taxon>
        <taxon>Metazoa</taxon>
        <taxon>Ecdysozoa</taxon>
        <taxon>Arthropoda</taxon>
        <taxon>Hexapoda</taxon>
        <taxon>Insecta</taxon>
        <taxon>Pterygota</taxon>
        <taxon>Neoptera</taxon>
        <taxon>Endopterygota</taxon>
        <taxon>Coleoptera</taxon>
        <taxon>Polyphaga</taxon>
        <taxon>Cucujiformia</taxon>
        <taxon>Chrysomeloidea</taxon>
        <taxon>Cerambycidae</taxon>
        <taxon>Cerambycinae</taxon>
        <taxon>Callichromatini</taxon>
        <taxon>Aromia</taxon>
    </lineage>
</organism>
<dbReference type="Proteomes" id="UP001162162">
    <property type="component" value="Unassembled WGS sequence"/>
</dbReference>
<protein>
    <submittedName>
        <fullName evidence="1">Uncharacterized protein</fullName>
    </submittedName>
</protein>
<evidence type="ECO:0000313" key="2">
    <source>
        <dbReference type="Proteomes" id="UP001162162"/>
    </source>
</evidence>
<gene>
    <name evidence="1" type="ORF">NQ318_007730</name>
</gene>
<dbReference type="PANTHER" id="PTHR47331">
    <property type="entry name" value="PHD-TYPE DOMAIN-CONTAINING PROTEIN"/>
    <property type="match status" value="1"/>
</dbReference>
<accession>A0AAV8Z0N8</accession>
<reference evidence="1" key="1">
    <citation type="journal article" date="2023" name="Insect Mol. Biol.">
        <title>Genome sequencing provides insights into the evolution of gene families encoding plant cell wall-degrading enzymes in longhorned beetles.</title>
        <authorList>
            <person name="Shin N.R."/>
            <person name="Okamura Y."/>
            <person name="Kirsch R."/>
            <person name="Pauchet Y."/>
        </authorList>
    </citation>
    <scope>NUCLEOTIDE SEQUENCE</scope>
    <source>
        <strain evidence="1">AMC_N1</strain>
    </source>
</reference>
<dbReference type="InterPro" id="IPR008042">
    <property type="entry name" value="Retrotrans_Pao"/>
</dbReference>
<evidence type="ECO:0000313" key="1">
    <source>
        <dbReference type="EMBL" id="KAJ8957169.1"/>
    </source>
</evidence>